<reference evidence="6 7" key="1">
    <citation type="journal article" date="2011" name="Int. J. Syst. Evol. Microbiol.">
        <title>Allobacillus halotolerans gen. nov., sp. nov. isolated from shrimp paste.</title>
        <authorList>
            <person name="Sheu S.Y."/>
            <person name="Arun A.B."/>
            <person name="Jiang S.R."/>
            <person name="Young C.C."/>
            <person name="Chen W.M."/>
        </authorList>
    </citation>
    <scope>NUCLEOTIDE SEQUENCE [LARGE SCALE GENOMIC DNA]</scope>
    <source>
        <strain evidence="6 7">LMG 24826</strain>
    </source>
</reference>
<feature type="domain" description="GntR C-terminal" evidence="5">
    <location>
        <begin position="79"/>
        <end position="204"/>
    </location>
</feature>
<dbReference type="InterPro" id="IPR000524">
    <property type="entry name" value="Tscrpt_reg_HTH_GntR"/>
</dbReference>
<gene>
    <name evidence="6" type="ORF">KQ486_13565</name>
</gene>
<dbReference type="Pfam" id="PF00392">
    <property type="entry name" value="GntR"/>
    <property type="match status" value="1"/>
</dbReference>
<dbReference type="SMART" id="SM00895">
    <property type="entry name" value="FCD"/>
    <property type="match status" value="1"/>
</dbReference>
<dbReference type="CDD" id="cd07377">
    <property type="entry name" value="WHTH_GntR"/>
    <property type="match status" value="1"/>
</dbReference>
<dbReference type="SMART" id="SM00345">
    <property type="entry name" value="HTH_GNTR"/>
    <property type="match status" value="1"/>
</dbReference>
<name>A0ABS6GSC3_9BACI</name>
<proteinExistence type="predicted"/>
<keyword evidence="1" id="KW-0805">Transcription regulation</keyword>
<dbReference type="InterPro" id="IPR011711">
    <property type="entry name" value="GntR_C"/>
</dbReference>
<dbReference type="PANTHER" id="PTHR43537">
    <property type="entry name" value="TRANSCRIPTIONAL REGULATOR, GNTR FAMILY"/>
    <property type="match status" value="1"/>
</dbReference>
<protein>
    <submittedName>
        <fullName evidence="6">GntR family transcriptional regulator</fullName>
    </submittedName>
</protein>
<dbReference type="RefSeq" id="WP_216687971.1">
    <property type="nucleotide sequence ID" value="NZ_CP117968.1"/>
</dbReference>
<feature type="domain" description="HTH gntR-type" evidence="4">
    <location>
        <begin position="11"/>
        <end position="69"/>
    </location>
</feature>
<evidence type="ECO:0000259" key="4">
    <source>
        <dbReference type="SMART" id="SM00345"/>
    </source>
</evidence>
<evidence type="ECO:0000256" key="2">
    <source>
        <dbReference type="ARBA" id="ARBA00023125"/>
    </source>
</evidence>
<dbReference type="PANTHER" id="PTHR43537:SF24">
    <property type="entry name" value="GLUCONATE OPERON TRANSCRIPTIONAL REPRESSOR"/>
    <property type="match status" value="1"/>
</dbReference>
<keyword evidence="7" id="KW-1185">Reference proteome</keyword>
<dbReference type="EMBL" id="JAHLZF010000031">
    <property type="protein sequence ID" value="MBU6082034.1"/>
    <property type="molecule type" value="Genomic_DNA"/>
</dbReference>
<dbReference type="Proteomes" id="UP000812672">
    <property type="component" value="Unassembled WGS sequence"/>
</dbReference>
<dbReference type="Pfam" id="PF07729">
    <property type="entry name" value="FCD"/>
    <property type="match status" value="1"/>
</dbReference>
<organism evidence="6 7">
    <name type="scientific">Allobacillus halotolerans</name>
    <dbReference type="NCBI Taxonomy" id="570278"/>
    <lineage>
        <taxon>Bacteria</taxon>
        <taxon>Bacillati</taxon>
        <taxon>Bacillota</taxon>
        <taxon>Bacilli</taxon>
        <taxon>Bacillales</taxon>
        <taxon>Bacillaceae</taxon>
        <taxon>Allobacillus</taxon>
    </lineage>
</organism>
<evidence type="ECO:0000313" key="7">
    <source>
        <dbReference type="Proteomes" id="UP000812672"/>
    </source>
</evidence>
<keyword evidence="3" id="KW-0804">Transcription</keyword>
<evidence type="ECO:0000256" key="1">
    <source>
        <dbReference type="ARBA" id="ARBA00023015"/>
    </source>
</evidence>
<accession>A0ABS6GSC3</accession>
<evidence type="ECO:0000256" key="3">
    <source>
        <dbReference type="ARBA" id="ARBA00023163"/>
    </source>
</evidence>
<evidence type="ECO:0000313" key="6">
    <source>
        <dbReference type="EMBL" id="MBU6082034.1"/>
    </source>
</evidence>
<evidence type="ECO:0000259" key="5">
    <source>
        <dbReference type="SMART" id="SM00895"/>
    </source>
</evidence>
<sequence>MTKKLYLKDQAYEQIKHMIIHGEIDGPVISEQELVDRLGISRTPVREALMRLQNIDNFVTISPKRGIYIREITVKEANDLMDVRLATEMFSFERIEELITDDQIELLDGLIVKQKEMADKDDVRGFLEYDLAYHQAILEIYGNDYFVWILSNITDRLLHLGMRVFTREKERMKQSIEAHVSINDAIRNGDFERAKQNLENHIKTGKKVYLG</sequence>
<keyword evidence="2" id="KW-0238">DNA-binding</keyword>
<comment type="caution">
    <text evidence="6">The sequence shown here is derived from an EMBL/GenBank/DDBJ whole genome shotgun (WGS) entry which is preliminary data.</text>
</comment>